<evidence type="ECO:0000313" key="1">
    <source>
        <dbReference type="WBParaSite" id="MCU_011841-RA"/>
    </source>
</evidence>
<reference evidence="1" key="1">
    <citation type="submission" date="2019-11" db="UniProtKB">
        <authorList>
            <consortium name="WormBaseParasite"/>
        </authorList>
    </citation>
    <scope>IDENTIFICATION</scope>
</reference>
<organism evidence="1">
    <name type="scientific">Mesocestoides corti</name>
    <name type="common">Flatworm</name>
    <dbReference type="NCBI Taxonomy" id="53468"/>
    <lineage>
        <taxon>Eukaryota</taxon>
        <taxon>Metazoa</taxon>
        <taxon>Spiralia</taxon>
        <taxon>Lophotrochozoa</taxon>
        <taxon>Platyhelminthes</taxon>
        <taxon>Cestoda</taxon>
        <taxon>Eucestoda</taxon>
        <taxon>Cyclophyllidea</taxon>
        <taxon>Mesocestoididae</taxon>
        <taxon>Mesocestoides</taxon>
    </lineage>
</organism>
<protein>
    <submittedName>
        <fullName evidence="1">Uncharacterized protein</fullName>
    </submittedName>
</protein>
<proteinExistence type="predicted"/>
<dbReference type="WBParaSite" id="MCU_011841-RA">
    <property type="protein sequence ID" value="MCU_011841-RA"/>
    <property type="gene ID" value="MCU_011841"/>
</dbReference>
<dbReference type="AlphaFoldDB" id="A0A5K3FYJ9"/>
<sequence length="134" mass="14925">MNRSIVCSLTTSLCTTRIHIEDTQHKTGGRIFDSSIWSFPASCHVLRRADLVVRAATGSRVTRRYAHTHTYRTAWGHQRRRQCGPRASATQPTVKLWQHASSCRLGAITSTAEVSLAIQEALDALSWRGGCSFK</sequence>
<accession>A0A5K3FYJ9</accession>
<name>A0A5K3FYJ9_MESCO</name>